<keyword evidence="1" id="KW-0812">Transmembrane</keyword>
<evidence type="ECO:0000313" key="3">
    <source>
        <dbReference type="Proteomes" id="UP000179266"/>
    </source>
</evidence>
<dbReference type="Proteomes" id="UP000179266">
    <property type="component" value="Unassembled WGS sequence"/>
</dbReference>
<reference evidence="2 3" key="1">
    <citation type="journal article" date="2016" name="Nat. Commun.">
        <title>Thousands of microbial genomes shed light on interconnected biogeochemical processes in an aquifer system.</title>
        <authorList>
            <person name="Anantharaman K."/>
            <person name="Brown C.T."/>
            <person name="Hug L.A."/>
            <person name="Sharon I."/>
            <person name="Castelle C.J."/>
            <person name="Probst A.J."/>
            <person name="Thomas B.C."/>
            <person name="Singh A."/>
            <person name="Wilkins M.J."/>
            <person name="Karaoz U."/>
            <person name="Brodie E.L."/>
            <person name="Williams K.H."/>
            <person name="Hubbard S.S."/>
            <person name="Banfield J.F."/>
        </authorList>
    </citation>
    <scope>NUCLEOTIDE SEQUENCE [LARGE SCALE GENOMIC DNA]</scope>
</reference>
<protein>
    <recommendedName>
        <fullName evidence="4">DUF4082 domain-containing protein</fullName>
    </recommendedName>
</protein>
<dbReference type="AlphaFoldDB" id="A0A1F7RQW7"/>
<evidence type="ECO:0000313" key="2">
    <source>
        <dbReference type="EMBL" id="OGL43942.1"/>
    </source>
</evidence>
<evidence type="ECO:0000256" key="1">
    <source>
        <dbReference type="SAM" id="Phobius"/>
    </source>
</evidence>
<keyword evidence="1" id="KW-0472">Membrane</keyword>
<feature type="transmembrane region" description="Helical" evidence="1">
    <location>
        <begin position="172"/>
        <end position="189"/>
    </location>
</feature>
<gene>
    <name evidence="2" type="ORF">A2161_09880</name>
</gene>
<organism evidence="2 3">
    <name type="scientific">Candidatus Schekmanbacteria bacterium RBG_13_48_7</name>
    <dbReference type="NCBI Taxonomy" id="1817878"/>
    <lineage>
        <taxon>Bacteria</taxon>
        <taxon>Candidatus Schekmaniibacteriota</taxon>
    </lineage>
</organism>
<sequence length="194" mass="21275">MFLQSAAIDHAAGYAYFGADSKPGQVIKVSFSQKAAIKGTKITLTETATMSDINFYSHVASGNVRLGIYNDSPTKNLLWESSSIPNSLTGGWIAVPIGSGIPTLLVLAPGTYWLCWQIVTTLDVPGYTAGIPGEGFMFDYAYDFYPTAISGELRTSETWSQYINYTTRTTPIHQFLLVPIVMVLLLMLLKREQS</sequence>
<dbReference type="EMBL" id="MGDD01000248">
    <property type="protein sequence ID" value="OGL43942.1"/>
    <property type="molecule type" value="Genomic_DNA"/>
</dbReference>
<comment type="caution">
    <text evidence="2">The sequence shown here is derived from an EMBL/GenBank/DDBJ whole genome shotgun (WGS) entry which is preliminary data.</text>
</comment>
<keyword evidence="1" id="KW-1133">Transmembrane helix</keyword>
<proteinExistence type="predicted"/>
<accession>A0A1F7RQW7</accession>
<evidence type="ECO:0008006" key="4">
    <source>
        <dbReference type="Google" id="ProtNLM"/>
    </source>
</evidence>
<name>A0A1F7RQW7_9BACT</name>